<organism evidence="1 2">
    <name type="scientific">Stenotrophomonas phage YB07</name>
    <dbReference type="NCBI Taxonomy" id="2555548"/>
    <lineage>
        <taxon>Viruses</taxon>
        <taxon>Duplodnaviria</taxon>
        <taxon>Heunggongvirae</taxon>
        <taxon>Uroviricota</taxon>
        <taxon>Caudoviricetes</taxon>
        <taxon>Menderavirus</taxon>
        <taxon>Menderavirus IMESM1</taxon>
    </lineage>
</organism>
<sequence>MSEKIDNLLKRLTDPENAGTRLCDVASLEDMLTLRTDYYALKIELQVAHNERNHYVESQMVDIHISDRDMAALRRHEHILWERLQSRSHTRYESFCRFNVDKEFFRIISDKLLKLEMAGLV</sequence>
<dbReference type="RefSeq" id="YP_009844569.1">
    <property type="nucleotide sequence ID" value="NC_048755.1"/>
</dbReference>
<dbReference type="KEGG" id="vg:55614893"/>
<dbReference type="EMBL" id="MK580972">
    <property type="protein sequence ID" value="QBP06419.1"/>
    <property type="molecule type" value="Genomic_DNA"/>
</dbReference>
<accession>A0A482ID73</accession>
<proteinExistence type="predicted"/>
<name>A0A482ID73_9CAUD</name>
<reference evidence="1 2" key="1">
    <citation type="submission" date="2019-02" db="EMBL/GenBank/DDBJ databases">
        <authorList>
            <person name="He Y."/>
            <person name="Shi H."/>
            <person name="Li J."/>
            <person name="Sun Y."/>
        </authorList>
    </citation>
    <scope>NUCLEOTIDE SEQUENCE [LARGE SCALE GENOMIC DNA]</scope>
</reference>
<evidence type="ECO:0000313" key="1">
    <source>
        <dbReference type="EMBL" id="QBP06419.1"/>
    </source>
</evidence>
<dbReference type="GeneID" id="55614893"/>
<evidence type="ECO:0000313" key="2">
    <source>
        <dbReference type="Proteomes" id="UP000294655"/>
    </source>
</evidence>
<dbReference type="Proteomes" id="UP000294655">
    <property type="component" value="Segment"/>
</dbReference>
<protein>
    <submittedName>
        <fullName evidence="1">Uncharacterized protein</fullName>
    </submittedName>
</protein>